<dbReference type="InterPro" id="IPR010905">
    <property type="entry name" value="Glyco_hydro_88"/>
</dbReference>
<organism evidence="2 3">
    <name type="scientific">Zopfia rhizophila CBS 207.26</name>
    <dbReference type="NCBI Taxonomy" id="1314779"/>
    <lineage>
        <taxon>Eukaryota</taxon>
        <taxon>Fungi</taxon>
        <taxon>Dikarya</taxon>
        <taxon>Ascomycota</taxon>
        <taxon>Pezizomycotina</taxon>
        <taxon>Dothideomycetes</taxon>
        <taxon>Dothideomycetes incertae sedis</taxon>
        <taxon>Zopfiaceae</taxon>
        <taxon>Zopfia</taxon>
    </lineage>
</organism>
<dbReference type="InterPro" id="IPR012341">
    <property type="entry name" value="6hp_glycosidase-like_sf"/>
</dbReference>
<dbReference type="AlphaFoldDB" id="A0A6A6EA05"/>
<dbReference type="EMBL" id="ML994626">
    <property type="protein sequence ID" value="KAF2187612.1"/>
    <property type="molecule type" value="Genomic_DNA"/>
</dbReference>
<keyword evidence="1" id="KW-0378">Hydrolase</keyword>
<dbReference type="Pfam" id="PF07470">
    <property type="entry name" value="Glyco_hydro_88"/>
    <property type="match status" value="1"/>
</dbReference>
<dbReference type="Gene3D" id="1.50.10.10">
    <property type="match status" value="1"/>
</dbReference>
<protein>
    <submittedName>
        <fullName evidence="2">Six-hairpin glycosidase</fullName>
    </submittedName>
</protein>
<keyword evidence="3" id="KW-1185">Reference proteome</keyword>
<dbReference type="SUPFAM" id="SSF48208">
    <property type="entry name" value="Six-hairpin glycosidases"/>
    <property type="match status" value="1"/>
</dbReference>
<name>A0A6A6EA05_9PEZI</name>
<evidence type="ECO:0000256" key="1">
    <source>
        <dbReference type="ARBA" id="ARBA00022801"/>
    </source>
</evidence>
<keyword evidence="2" id="KW-0326">Glycosidase</keyword>
<dbReference type="GO" id="GO:0005975">
    <property type="term" value="P:carbohydrate metabolic process"/>
    <property type="evidence" value="ECO:0007669"/>
    <property type="project" value="InterPro"/>
</dbReference>
<dbReference type="Proteomes" id="UP000800200">
    <property type="component" value="Unassembled WGS sequence"/>
</dbReference>
<gene>
    <name evidence="2" type="ORF">K469DRAFT_704519</name>
</gene>
<reference evidence="2" key="1">
    <citation type="journal article" date="2020" name="Stud. Mycol.">
        <title>101 Dothideomycetes genomes: a test case for predicting lifestyles and emergence of pathogens.</title>
        <authorList>
            <person name="Haridas S."/>
            <person name="Albert R."/>
            <person name="Binder M."/>
            <person name="Bloem J."/>
            <person name="Labutti K."/>
            <person name="Salamov A."/>
            <person name="Andreopoulos B."/>
            <person name="Baker S."/>
            <person name="Barry K."/>
            <person name="Bills G."/>
            <person name="Bluhm B."/>
            <person name="Cannon C."/>
            <person name="Castanera R."/>
            <person name="Culley D."/>
            <person name="Daum C."/>
            <person name="Ezra D."/>
            <person name="Gonzalez J."/>
            <person name="Henrissat B."/>
            <person name="Kuo A."/>
            <person name="Liang C."/>
            <person name="Lipzen A."/>
            <person name="Lutzoni F."/>
            <person name="Magnuson J."/>
            <person name="Mondo S."/>
            <person name="Nolan M."/>
            <person name="Ohm R."/>
            <person name="Pangilinan J."/>
            <person name="Park H.-J."/>
            <person name="Ramirez L."/>
            <person name="Alfaro M."/>
            <person name="Sun H."/>
            <person name="Tritt A."/>
            <person name="Yoshinaga Y."/>
            <person name="Zwiers L.-H."/>
            <person name="Turgeon B."/>
            <person name="Goodwin S."/>
            <person name="Spatafora J."/>
            <person name="Crous P."/>
            <person name="Grigoriev I."/>
        </authorList>
    </citation>
    <scope>NUCLEOTIDE SEQUENCE</scope>
    <source>
        <strain evidence="2">CBS 207.26</strain>
    </source>
</reference>
<dbReference type="PANTHER" id="PTHR41814:SF1">
    <property type="entry name" value="CELLULASE"/>
    <property type="match status" value="1"/>
</dbReference>
<proteinExistence type="predicted"/>
<dbReference type="InterPro" id="IPR008928">
    <property type="entry name" value="6-hairpin_glycosidase_sf"/>
</dbReference>
<sequence>MMVAASVINTVLAKAIEVATHSWEYGTVAEALLEWNNASLSIWNNPFPGNNIPTLNYKDVSALTYVKPFIRTDNITLVDGDGAAGDPAALGIPALLIGKTEKPYYDAAIRQEEHLIKDVPRWENGAISHREAYPELWADFIYMVPPFLAYYAVASKNATLLKEAAIQCKLYHDVLVTKEGPWLHIVGDHVKDFALWSSGNGWAAAGMSRVLATTVKSEFKGETKKEQGMLVDMIKGIIDGTIKLDVDQSGLLRNYLNDSSWFGEISGTSLLAATAYRMAKLEPQTFGSSYTEWATKKKDVVDKKIDEKTGIVSPAIDPLDWHNRTPYTTGSPEGQSFVVLLHAAYRDWKGGVKA</sequence>
<dbReference type="PANTHER" id="PTHR41814">
    <property type="entry name" value="EXPRESSED PROTEIN"/>
    <property type="match status" value="1"/>
</dbReference>
<accession>A0A6A6EA05</accession>
<dbReference type="OrthoDB" id="4138492at2759"/>
<evidence type="ECO:0000313" key="2">
    <source>
        <dbReference type="EMBL" id="KAF2187612.1"/>
    </source>
</evidence>
<dbReference type="GO" id="GO:0016798">
    <property type="term" value="F:hydrolase activity, acting on glycosyl bonds"/>
    <property type="evidence" value="ECO:0007669"/>
    <property type="project" value="UniProtKB-KW"/>
</dbReference>
<evidence type="ECO:0000313" key="3">
    <source>
        <dbReference type="Proteomes" id="UP000800200"/>
    </source>
</evidence>